<organism evidence="2 3">
    <name type="scientific">Kwoniella newhampshirensis</name>
    <dbReference type="NCBI Taxonomy" id="1651941"/>
    <lineage>
        <taxon>Eukaryota</taxon>
        <taxon>Fungi</taxon>
        <taxon>Dikarya</taxon>
        <taxon>Basidiomycota</taxon>
        <taxon>Agaricomycotina</taxon>
        <taxon>Tremellomycetes</taxon>
        <taxon>Tremellales</taxon>
        <taxon>Cryptococcaceae</taxon>
        <taxon>Kwoniella</taxon>
    </lineage>
</organism>
<protein>
    <submittedName>
        <fullName evidence="2">Uncharacterized protein</fullName>
    </submittedName>
</protein>
<proteinExistence type="predicted"/>
<feature type="chain" id="PRO_5043317865" evidence="1">
    <location>
        <begin position="25"/>
        <end position="164"/>
    </location>
</feature>
<reference evidence="2 3" key="1">
    <citation type="journal article" date="2024" name="bioRxiv">
        <title>Comparative genomics of Cryptococcus and Kwoniella reveals pathogenesis evolution and contrasting karyotype dynamics via intercentromeric recombination or chromosome fusion.</title>
        <authorList>
            <person name="Coelho M.A."/>
            <person name="David-Palma M."/>
            <person name="Shea T."/>
            <person name="Bowers K."/>
            <person name="McGinley-Smith S."/>
            <person name="Mohammad A.W."/>
            <person name="Gnirke A."/>
            <person name="Yurkov A.M."/>
            <person name="Nowrousian M."/>
            <person name="Sun S."/>
            <person name="Cuomo C.A."/>
            <person name="Heitman J."/>
        </authorList>
    </citation>
    <scope>NUCLEOTIDE SEQUENCE [LARGE SCALE GENOMIC DNA]</scope>
    <source>
        <strain evidence="2 3">CBS 13917</strain>
    </source>
</reference>
<dbReference type="AlphaFoldDB" id="A0AAW0Z4T4"/>
<dbReference type="EMBL" id="JBCAWK010000002">
    <property type="protein sequence ID" value="KAK8865952.1"/>
    <property type="molecule type" value="Genomic_DNA"/>
</dbReference>
<dbReference type="Proteomes" id="UP001388673">
    <property type="component" value="Unassembled WGS sequence"/>
</dbReference>
<dbReference type="RefSeq" id="XP_066805431.1">
    <property type="nucleotide sequence ID" value="XM_066944230.1"/>
</dbReference>
<accession>A0AAW0Z4T4</accession>
<feature type="signal peptide" evidence="1">
    <location>
        <begin position="1"/>
        <end position="24"/>
    </location>
</feature>
<evidence type="ECO:0000313" key="2">
    <source>
        <dbReference type="EMBL" id="KAK8865952.1"/>
    </source>
</evidence>
<keyword evidence="3" id="KW-1185">Reference proteome</keyword>
<name>A0AAW0Z4T4_9TREE</name>
<evidence type="ECO:0000313" key="3">
    <source>
        <dbReference type="Proteomes" id="UP001388673"/>
    </source>
</evidence>
<comment type="caution">
    <text evidence="2">The sequence shown here is derived from an EMBL/GenBank/DDBJ whole genome shotgun (WGS) entry which is preliminary data.</text>
</comment>
<dbReference type="KEGG" id="kne:92178360"/>
<sequence length="164" mass="17734">MISSVYIAVSTLLLLPFAMASAAAQYHLDVTKQVSSCFFDCHVKVTNTIELQGKAANNFEWIKGNCRDEAWMNLMSECLPITCDSPPSVAYAVEYGTSFCQRGGADNVVIPIPQDYLDSPNGTYFKSEGYLNSGAVPNLLIAQSTTASMLVTVLVLGMTVTMVL</sequence>
<keyword evidence="1" id="KW-0732">Signal</keyword>
<evidence type="ECO:0000256" key="1">
    <source>
        <dbReference type="SAM" id="SignalP"/>
    </source>
</evidence>
<gene>
    <name evidence="2" type="ORF">IAR55_001101</name>
</gene>
<dbReference type="GeneID" id="92178360"/>